<keyword evidence="4" id="KW-0804">Transcription</keyword>
<dbReference type="PANTHER" id="PTHR15741:SF27">
    <property type="entry name" value="TRANSCRIPTION FACTOR AP-4"/>
    <property type="match status" value="1"/>
</dbReference>
<accession>A0A6P6XJZ1</accession>
<gene>
    <name evidence="7" type="primary">LOC113788584</name>
</gene>
<protein>
    <submittedName>
        <fullName evidence="7">Uncharacterized protein</fullName>
    </submittedName>
</protein>
<keyword evidence="2" id="KW-0805">Transcription regulation</keyword>
<dbReference type="CTD" id="1401"/>
<dbReference type="AlphaFoldDB" id="A0A6P6XJZ1"/>
<evidence type="ECO:0000313" key="6">
    <source>
        <dbReference type="Proteomes" id="UP000515146"/>
    </source>
</evidence>
<dbReference type="FunCoup" id="A0A6P6XJZ1">
    <property type="interactions" value="271"/>
</dbReference>
<dbReference type="RefSeq" id="XP_027193850.1">
    <property type="nucleotide sequence ID" value="XM_027338049.1"/>
</dbReference>
<evidence type="ECO:0000256" key="2">
    <source>
        <dbReference type="ARBA" id="ARBA00023015"/>
    </source>
</evidence>
<dbReference type="GO" id="GO:0000981">
    <property type="term" value="F:DNA-binding transcription factor activity, RNA polymerase II-specific"/>
    <property type="evidence" value="ECO:0007669"/>
    <property type="project" value="TreeGrafter"/>
</dbReference>
<evidence type="ECO:0000313" key="7">
    <source>
        <dbReference type="RefSeq" id="XP_027193850.1"/>
    </source>
</evidence>
<dbReference type="GO" id="GO:0000978">
    <property type="term" value="F:RNA polymerase II cis-regulatory region sequence-specific DNA binding"/>
    <property type="evidence" value="ECO:0007669"/>
    <property type="project" value="TreeGrafter"/>
</dbReference>
<reference evidence="7" key="1">
    <citation type="submission" date="2025-08" db="UniProtKB">
        <authorList>
            <consortium name="RefSeq"/>
        </authorList>
    </citation>
    <scope>IDENTIFICATION</scope>
    <source>
        <strain evidence="7">Airmid</strain>
    </source>
</reference>
<dbReference type="InParanoid" id="A0A6P6XJZ1"/>
<dbReference type="KEGG" id="dpte:113788584"/>
<dbReference type="PROSITE" id="PS50888">
    <property type="entry name" value="BHLH"/>
    <property type="match status" value="1"/>
</dbReference>
<organism evidence="6 7">
    <name type="scientific">Dermatophagoides pteronyssinus</name>
    <name type="common">European house dust mite</name>
    <dbReference type="NCBI Taxonomy" id="6956"/>
    <lineage>
        <taxon>Eukaryota</taxon>
        <taxon>Metazoa</taxon>
        <taxon>Ecdysozoa</taxon>
        <taxon>Arthropoda</taxon>
        <taxon>Chelicerata</taxon>
        <taxon>Arachnida</taxon>
        <taxon>Acari</taxon>
        <taxon>Acariformes</taxon>
        <taxon>Sarcoptiformes</taxon>
        <taxon>Astigmata</taxon>
        <taxon>Psoroptidia</taxon>
        <taxon>Analgoidea</taxon>
        <taxon>Pyroglyphidae</taxon>
        <taxon>Dermatophagoidinae</taxon>
        <taxon>Dermatophagoides</taxon>
    </lineage>
</organism>
<dbReference type="GO" id="GO:0005634">
    <property type="term" value="C:nucleus"/>
    <property type="evidence" value="ECO:0007669"/>
    <property type="project" value="UniProtKB-SubCell"/>
</dbReference>
<dbReference type="OrthoDB" id="10029128at2759"/>
<evidence type="ECO:0000256" key="5">
    <source>
        <dbReference type="ARBA" id="ARBA00023242"/>
    </source>
</evidence>
<dbReference type="Pfam" id="PF00010">
    <property type="entry name" value="HLH"/>
    <property type="match status" value="1"/>
</dbReference>
<dbReference type="Gene3D" id="4.10.280.10">
    <property type="entry name" value="Helix-loop-helix DNA-binding domain"/>
    <property type="match status" value="1"/>
</dbReference>
<evidence type="ECO:0000256" key="4">
    <source>
        <dbReference type="ARBA" id="ARBA00023163"/>
    </source>
</evidence>
<dbReference type="OMA" id="PDCPSCK"/>
<dbReference type="CDD" id="cd11419">
    <property type="entry name" value="bHLHzip_TFAP4"/>
    <property type="match status" value="1"/>
</dbReference>
<keyword evidence="3" id="KW-0238">DNA-binding</keyword>
<dbReference type="InterPro" id="IPR052207">
    <property type="entry name" value="Max-like/E-box_TFs"/>
</dbReference>
<dbReference type="SMART" id="SM00353">
    <property type="entry name" value="HLH"/>
    <property type="match status" value="1"/>
</dbReference>
<dbReference type="GO" id="GO:0046983">
    <property type="term" value="F:protein dimerization activity"/>
    <property type="evidence" value="ECO:0007669"/>
    <property type="project" value="InterPro"/>
</dbReference>
<dbReference type="InterPro" id="IPR011598">
    <property type="entry name" value="bHLH_dom"/>
</dbReference>
<evidence type="ECO:0000256" key="3">
    <source>
        <dbReference type="ARBA" id="ARBA00023125"/>
    </source>
</evidence>
<proteinExistence type="predicted"/>
<dbReference type="PANTHER" id="PTHR15741">
    <property type="entry name" value="BASIC HELIX-LOOP-HELIX ZIP TRANSCRIPTION FACTOR"/>
    <property type="match status" value="1"/>
</dbReference>
<dbReference type="InterPro" id="IPR036638">
    <property type="entry name" value="HLH_DNA-bd_sf"/>
</dbReference>
<keyword evidence="6" id="KW-1185">Reference proteome</keyword>
<name>A0A6P6XJZ1_DERPT</name>
<evidence type="ECO:0000256" key="1">
    <source>
        <dbReference type="ARBA" id="ARBA00004123"/>
    </source>
</evidence>
<keyword evidence="5" id="KW-0539">Nucleus</keyword>
<sequence>MSSMDGMEHNMDEKRAKREIANLNERRRMQNINAGFHSLRTLLPQKHDGEKLSKAAILQHTATYIYQLEQEINKLLSQNSELKTLAGGSATNATNTNSPDWMKRLQSQPPDCPSCKRRKYENNHRLDIDSSPINGDGSSTESSSEHELNSNKFNRSKSKQNGNSRLSTDASALRKQLCRIEKELKDERRLRIMLQEELQYQGKTLNGNRQYNNNPSSALDQMADEVEVASESIEIEMQSCPASPPDMVIASNEQVITGGTTIYPSGHYQSQQIEIGQQQQQQRVQKQNAIALPIDVPFVAPHDVDSPTESSNNINKNTSNGSVVVLVDSNVMLVESNRNIKTTNANLASNSSTTNAGQKTQILQLVPNNSSSKHGGPTILTAKHTNLTVGNNCQLITIKKESSNEQANTSRQNLNTIVEAIRHVEGGYFNENTDKNNKMANSETEDSSNQVDIMLKTENNNDNNNHSESAKQNVVAAVVESLPKSKTNVILNNAKIVTVSGVSNTSTSRIYQTISTANSSSSLSSSPSSNTTSTTTTTTRPQIIQIQRPNVIVANSVEN</sequence>
<comment type="subcellular location">
    <subcellularLocation>
        <location evidence="1">Nucleus</location>
    </subcellularLocation>
</comment>
<dbReference type="Proteomes" id="UP000515146">
    <property type="component" value="Unplaced"/>
</dbReference>
<dbReference type="SUPFAM" id="SSF47459">
    <property type="entry name" value="HLH, helix-loop-helix DNA-binding domain"/>
    <property type="match status" value="1"/>
</dbReference>